<protein>
    <submittedName>
        <fullName evidence="1">Uncharacterized protein</fullName>
    </submittedName>
</protein>
<reference evidence="1 2" key="1">
    <citation type="journal article" date="2020" name="Cell">
        <title>Large-Scale Comparative Analyses of Tick Genomes Elucidate Their Genetic Diversity and Vector Capacities.</title>
        <authorList>
            <consortium name="Tick Genome and Microbiome Consortium (TIGMIC)"/>
            <person name="Jia N."/>
            <person name="Wang J."/>
            <person name="Shi W."/>
            <person name="Du L."/>
            <person name="Sun Y."/>
            <person name="Zhan W."/>
            <person name="Jiang J.F."/>
            <person name="Wang Q."/>
            <person name="Zhang B."/>
            <person name="Ji P."/>
            <person name="Bell-Sakyi L."/>
            <person name="Cui X.M."/>
            <person name="Yuan T.T."/>
            <person name="Jiang B.G."/>
            <person name="Yang W.F."/>
            <person name="Lam T.T."/>
            <person name="Chang Q.C."/>
            <person name="Ding S.J."/>
            <person name="Wang X.J."/>
            <person name="Zhu J.G."/>
            <person name="Ruan X.D."/>
            <person name="Zhao L."/>
            <person name="Wei J.T."/>
            <person name="Ye R.Z."/>
            <person name="Que T.C."/>
            <person name="Du C.H."/>
            <person name="Zhou Y.H."/>
            <person name="Cheng J.X."/>
            <person name="Dai P.F."/>
            <person name="Guo W.B."/>
            <person name="Han X.H."/>
            <person name="Huang E.J."/>
            <person name="Li L.F."/>
            <person name="Wei W."/>
            <person name="Gao Y.C."/>
            <person name="Liu J.Z."/>
            <person name="Shao H.Z."/>
            <person name="Wang X."/>
            <person name="Wang C.C."/>
            <person name="Yang T.C."/>
            <person name="Huo Q.B."/>
            <person name="Li W."/>
            <person name="Chen H.Y."/>
            <person name="Chen S.E."/>
            <person name="Zhou L.G."/>
            <person name="Ni X.B."/>
            <person name="Tian J.H."/>
            <person name="Sheng Y."/>
            <person name="Liu T."/>
            <person name="Pan Y.S."/>
            <person name="Xia L.Y."/>
            <person name="Li J."/>
            <person name="Zhao F."/>
            <person name="Cao W.C."/>
        </authorList>
    </citation>
    <scope>NUCLEOTIDE SEQUENCE [LARGE SCALE GENOMIC DNA]</scope>
    <source>
        <strain evidence="1">Iper-2018</strain>
    </source>
</reference>
<dbReference type="Proteomes" id="UP000805193">
    <property type="component" value="Unassembled WGS sequence"/>
</dbReference>
<dbReference type="EMBL" id="JABSTQ010008548">
    <property type="protein sequence ID" value="KAG0434388.1"/>
    <property type="molecule type" value="Genomic_DNA"/>
</dbReference>
<sequence length="175" mass="19631">MSIKTRSQAAKEDDPLIQCAKCGRWAYILTETEFKTAKEAEGDIFVCRLCQTIEEQAKSHQKEIEKLEQSFNERFKHLEDAVKTSAPAPNDENHTLKDCVAELLHRLQTSNSFPEQADPDELIRPPSGVHREVIVAGDSNVALFARALSEEGSVHEGTNDQDGLYTTGKTRTKHH</sequence>
<gene>
    <name evidence="1" type="ORF">HPB47_019142</name>
</gene>
<evidence type="ECO:0000313" key="2">
    <source>
        <dbReference type="Proteomes" id="UP000805193"/>
    </source>
</evidence>
<evidence type="ECO:0000313" key="1">
    <source>
        <dbReference type="EMBL" id="KAG0434388.1"/>
    </source>
</evidence>
<keyword evidence="2" id="KW-1185">Reference proteome</keyword>
<name>A0AC60QJ04_IXOPE</name>
<comment type="caution">
    <text evidence="1">The sequence shown here is derived from an EMBL/GenBank/DDBJ whole genome shotgun (WGS) entry which is preliminary data.</text>
</comment>
<organism evidence="1 2">
    <name type="scientific">Ixodes persulcatus</name>
    <name type="common">Taiga tick</name>
    <dbReference type="NCBI Taxonomy" id="34615"/>
    <lineage>
        <taxon>Eukaryota</taxon>
        <taxon>Metazoa</taxon>
        <taxon>Ecdysozoa</taxon>
        <taxon>Arthropoda</taxon>
        <taxon>Chelicerata</taxon>
        <taxon>Arachnida</taxon>
        <taxon>Acari</taxon>
        <taxon>Parasitiformes</taxon>
        <taxon>Ixodida</taxon>
        <taxon>Ixodoidea</taxon>
        <taxon>Ixodidae</taxon>
        <taxon>Ixodinae</taxon>
        <taxon>Ixodes</taxon>
    </lineage>
</organism>
<accession>A0AC60QJ04</accession>
<proteinExistence type="predicted"/>